<dbReference type="PANTHER" id="PTHR35563:SF2">
    <property type="entry name" value="BARREL METAL-DEPENDENT HYDROLASE, PUTATIVE (AFU_ORTHOLOGUE AFUA_1G16240)-RELATED"/>
    <property type="match status" value="1"/>
</dbReference>
<protein>
    <submittedName>
        <fullName evidence="2">Amidohydrolase family protein</fullName>
    </submittedName>
</protein>
<dbReference type="EMBL" id="JAUZMZ010000121">
    <property type="protein sequence ID" value="MEE2034113.1"/>
    <property type="molecule type" value="Genomic_DNA"/>
</dbReference>
<evidence type="ECO:0000313" key="3">
    <source>
        <dbReference type="Proteomes" id="UP001331936"/>
    </source>
</evidence>
<dbReference type="InterPro" id="IPR052358">
    <property type="entry name" value="Aro_Compnd_Degr_Hydrolases"/>
</dbReference>
<dbReference type="SUPFAM" id="SSF51556">
    <property type="entry name" value="Metallo-dependent hydrolases"/>
    <property type="match status" value="1"/>
</dbReference>
<proteinExistence type="predicted"/>
<dbReference type="Pfam" id="PF04909">
    <property type="entry name" value="Amidohydro_2"/>
    <property type="match status" value="1"/>
</dbReference>
<dbReference type="InterPro" id="IPR006680">
    <property type="entry name" value="Amidohydro-rel"/>
</dbReference>
<dbReference type="PANTHER" id="PTHR35563">
    <property type="entry name" value="BARREL METAL-DEPENDENT HYDROLASE, PUTATIVE (AFU_ORTHOLOGUE AFUA_1G16240)-RELATED"/>
    <property type="match status" value="1"/>
</dbReference>
<organism evidence="2 3">
    <name type="scientific">Rhodococcus chondri</name>
    <dbReference type="NCBI Taxonomy" id="3065941"/>
    <lineage>
        <taxon>Bacteria</taxon>
        <taxon>Bacillati</taxon>
        <taxon>Actinomycetota</taxon>
        <taxon>Actinomycetes</taxon>
        <taxon>Mycobacteriales</taxon>
        <taxon>Nocardiaceae</taxon>
        <taxon>Rhodococcus</taxon>
    </lineage>
</organism>
<accession>A0ABU7JVQ7</accession>
<feature type="domain" description="Amidohydrolase-related" evidence="1">
    <location>
        <begin position="14"/>
        <end position="256"/>
    </location>
</feature>
<gene>
    <name evidence="2" type="ORF">Q8814_18680</name>
</gene>
<name>A0ABU7JVQ7_9NOCA</name>
<evidence type="ECO:0000313" key="2">
    <source>
        <dbReference type="EMBL" id="MEE2034113.1"/>
    </source>
</evidence>
<dbReference type="InterPro" id="IPR032466">
    <property type="entry name" value="Metal_Hydrolase"/>
</dbReference>
<dbReference type="Proteomes" id="UP001331936">
    <property type="component" value="Unassembled WGS sequence"/>
</dbReference>
<dbReference type="RefSeq" id="WP_330153487.1">
    <property type="nucleotide sequence ID" value="NZ_JAUZMZ010000121.1"/>
</dbReference>
<dbReference type="Gene3D" id="3.20.20.140">
    <property type="entry name" value="Metal-dependent hydrolases"/>
    <property type="match status" value="1"/>
</dbReference>
<keyword evidence="3" id="KW-1185">Reference proteome</keyword>
<evidence type="ECO:0000259" key="1">
    <source>
        <dbReference type="Pfam" id="PF04909"/>
    </source>
</evidence>
<comment type="caution">
    <text evidence="2">The sequence shown here is derived from an EMBL/GenBank/DDBJ whole genome shotgun (WGS) entry which is preliminary data.</text>
</comment>
<sequence>MASSSGSRPCALFDAHLHIIDPRFPLIANHGYLPPPFTVADYLARVAHLGVTGGAVVSGSFHGFDPSGLLDALRTLGPGFVGVAQLPASVPDSEIERLDDAGVRAVRINIRRGGSASPTDIDTLARKVHDVAGWHTELYIDGRDLPPLADTIAALPKVSIDHLGLSVEGLPHLLRLVERGVYVKATGFGRVDFDVPEALRAIAAVNPEALMFGTDLPSTRAPRPFEDDDIALLTETLGPAPAAAALRSNAASVYRIETGTGSVSRPGG</sequence>
<reference evidence="2 3" key="1">
    <citation type="submission" date="2023-08" db="EMBL/GenBank/DDBJ databases">
        <authorList>
            <person name="Girao M."/>
            <person name="Carvalho M.F."/>
        </authorList>
    </citation>
    <scope>NUCLEOTIDE SEQUENCE [LARGE SCALE GENOMIC DNA]</scope>
    <source>
        <strain evidence="2 3">CC-R104</strain>
    </source>
</reference>